<evidence type="ECO:0008006" key="4">
    <source>
        <dbReference type="Google" id="ProtNLM"/>
    </source>
</evidence>
<dbReference type="STRING" id="1035.BN961_03619"/>
<protein>
    <recommendedName>
        <fullName evidence="4">Porin</fullName>
    </recommendedName>
</protein>
<dbReference type="RefSeq" id="WP_048757814.1">
    <property type="nucleotide sequence ID" value="NZ_CCAZ020000002.1"/>
</dbReference>
<evidence type="ECO:0000313" key="3">
    <source>
        <dbReference type="Proteomes" id="UP000035762"/>
    </source>
</evidence>
<evidence type="ECO:0000313" key="2">
    <source>
        <dbReference type="EMBL" id="CEG10182.1"/>
    </source>
</evidence>
<comment type="caution">
    <text evidence="2">The sequence shown here is derived from an EMBL/GenBank/DDBJ whole genome shotgun (WGS) entry which is preliminary data.</text>
</comment>
<dbReference type="InterPro" id="IPR011486">
    <property type="entry name" value="BBP2"/>
</dbReference>
<evidence type="ECO:0000256" key="1">
    <source>
        <dbReference type="SAM" id="SignalP"/>
    </source>
</evidence>
<keyword evidence="3" id="KW-1185">Reference proteome</keyword>
<feature type="chain" id="PRO_5001860096" description="Porin" evidence="1">
    <location>
        <begin position="22"/>
        <end position="427"/>
    </location>
</feature>
<proteinExistence type="predicted"/>
<gene>
    <name evidence="2" type="ORF">BN961_03619</name>
</gene>
<dbReference type="OrthoDB" id="235878at2"/>
<dbReference type="EMBL" id="CCAZ020000002">
    <property type="protein sequence ID" value="CEG10182.1"/>
    <property type="molecule type" value="Genomic_DNA"/>
</dbReference>
<reference evidence="2 3" key="1">
    <citation type="journal article" date="2014" name="Genome Announc.">
        <title>Genome Sequence of Afipia felis Strain 76713, Isolated in Hospital Water Using an Amoeba Co-Culture Procedure.</title>
        <authorList>
            <person name="Benamar S."/>
            <person name="La Scola B."/>
            <person name="Croce O."/>
        </authorList>
    </citation>
    <scope>NUCLEOTIDE SEQUENCE [LARGE SCALE GENOMIC DNA]</scope>
    <source>
        <strain evidence="2 3">76713</strain>
    </source>
</reference>
<dbReference type="Pfam" id="PF07642">
    <property type="entry name" value="BBP2"/>
    <property type="match status" value="1"/>
</dbReference>
<dbReference type="AlphaFoldDB" id="A0A090MUW0"/>
<dbReference type="Proteomes" id="UP000035762">
    <property type="component" value="Unassembled WGS sequence"/>
</dbReference>
<accession>A0A090MUW0</accession>
<organism evidence="2 3">
    <name type="scientific">Afipia felis</name>
    <name type="common">Cat scratch disease bacillus</name>
    <dbReference type="NCBI Taxonomy" id="1035"/>
    <lineage>
        <taxon>Bacteria</taxon>
        <taxon>Pseudomonadati</taxon>
        <taxon>Pseudomonadota</taxon>
        <taxon>Alphaproteobacteria</taxon>
        <taxon>Hyphomicrobiales</taxon>
        <taxon>Nitrobacteraceae</taxon>
        <taxon>Afipia</taxon>
    </lineage>
</organism>
<name>A0A090MUW0_AFIFE</name>
<feature type="signal peptide" evidence="1">
    <location>
        <begin position="1"/>
        <end position="21"/>
    </location>
</feature>
<keyword evidence="1" id="KW-0732">Signal</keyword>
<sequence>MRKCVLLGLVVWVFSVGGAAAADLTTKARDPVPALPSWWDTVTISGHVQAGITFNERSSGGINFGHLFTDKANSPLMNQALLTVQRPLDPKATGFDVGFKIQAMYGSDARYTHFLGEFDQSISGRNQFDIVEAHALFHLPWFTSGGVDVKVGQYVTLEGAEVIYAPDNALYSHSYIFNFGIPFKHTGVMTTTHVSPTLDVYAGIDTGVNTTFGNRFDNFNSGDNNKAAAFHGGIGLNLLDGALTVLATTHIGPENPNVSSVVLAGINPNTALRYINDVTIVWKATDKLTLTTDLNYIRDDGFKATGGGVAQYATYALNDWLKITSRGEVWRDNNAFFVAAFPGNLDFVRVEHGNPLGTAIGGGATTYGALTVGLAIKPPAPKELDGLVLRPEIRYDTSLNGTTPFGAGTKRSQLTFGGDIIIPFKIR</sequence>